<dbReference type="OrthoDB" id="338237at2"/>
<dbReference type="RefSeq" id="WP_155455288.1">
    <property type="nucleotide sequence ID" value="NZ_WNKX01000013.1"/>
</dbReference>
<dbReference type="AlphaFoldDB" id="A0A6L6QJM1"/>
<evidence type="ECO:0000313" key="1">
    <source>
        <dbReference type="EMBL" id="MTW12351.1"/>
    </source>
</evidence>
<dbReference type="Gene3D" id="1.20.120.450">
    <property type="entry name" value="dinb family like domain"/>
    <property type="match status" value="1"/>
</dbReference>
<dbReference type="PANTHER" id="PTHR36922">
    <property type="entry name" value="BLL2446 PROTEIN"/>
    <property type="match status" value="1"/>
</dbReference>
<gene>
    <name evidence="1" type="ORF">GM658_17225</name>
</gene>
<dbReference type="InterPro" id="IPR034660">
    <property type="entry name" value="DinB/YfiT-like"/>
</dbReference>
<name>A0A6L6QJM1_9BURK</name>
<reference evidence="1 2" key="1">
    <citation type="submission" date="2019-11" db="EMBL/GenBank/DDBJ databases">
        <title>Type strains purchased from KCTC, JCM and DSMZ.</title>
        <authorList>
            <person name="Lu H."/>
        </authorList>
    </citation>
    <scope>NUCLEOTIDE SEQUENCE [LARGE SCALE GENOMIC DNA]</scope>
    <source>
        <strain evidence="1 2">JCM 31587</strain>
    </source>
</reference>
<sequence length="170" mass="18780">MSLSMYKVSAPVFVRGLKVMANLLRKAEAFAEESGKVPETLLSARLVDDMLPLTAQVQRASDTSKLSIERLSGVAAPKFPDNEASFAQLQERIANTIAYIESVGEEHFANSETREVALSFGSFKPTFTGESYLLTFALPNFYFHVVTLHDILRNQGVKIGKIDFLGPYEA</sequence>
<proteinExistence type="predicted"/>
<keyword evidence="2" id="KW-1185">Reference proteome</keyword>
<dbReference type="EMBL" id="WNKX01000013">
    <property type="protein sequence ID" value="MTW12351.1"/>
    <property type="molecule type" value="Genomic_DNA"/>
</dbReference>
<dbReference type="InterPro" id="IPR018531">
    <property type="entry name" value="DUF1993"/>
</dbReference>
<dbReference type="SUPFAM" id="SSF109854">
    <property type="entry name" value="DinB/YfiT-like putative metalloenzymes"/>
    <property type="match status" value="1"/>
</dbReference>
<dbReference type="Pfam" id="PF09351">
    <property type="entry name" value="DUF1993"/>
    <property type="match status" value="1"/>
</dbReference>
<comment type="caution">
    <text evidence="1">The sequence shown here is derived from an EMBL/GenBank/DDBJ whole genome shotgun (WGS) entry which is preliminary data.</text>
</comment>
<dbReference type="Proteomes" id="UP000472320">
    <property type="component" value="Unassembled WGS sequence"/>
</dbReference>
<evidence type="ECO:0000313" key="2">
    <source>
        <dbReference type="Proteomes" id="UP000472320"/>
    </source>
</evidence>
<accession>A0A6L6QJM1</accession>
<dbReference type="PANTHER" id="PTHR36922:SF1">
    <property type="entry name" value="DUF1993 DOMAIN-CONTAINING PROTEIN"/>
    <property type="match status" value="1"/>
</dbReference>
<protein>
    <submittedName>
        <fullName evidence="1">DUF1993 family protein</fullName>
    </submittedName>
</protein>
<organism evidence="1 2">
    <name type="scientific">Massilia eburnea</name>
    <dbReference type="NCBI Taxonomy" id="1776165"/>
    <lineage>
        <taxon>Bacteria</taxon>
        <taxon>Pseudomonadati</taxon>
        <taxon>Pseudomonadota</taxon>
        <taxon>Betaproteobacteria</taxon>
        <taxon>Burkholderiales</taxon>
        <taxon>Oxalobacteraceae</taxon>
        <taxon>Telluria group</taxon>
        <taxon>Massilia</taxon>
    </lineage>
</organism>